<proteinExistence type="predicted"/>
<dbReference type="AlphaFoldDB" id="A0A7S1UB76"/>
<gene>
    <name evidence="1" type="ORF">PPAR1163_LOCUS19003</name>
</gene>
<dbReference type="EMBL" id="HBGJ01030081">
    <property type="protein sequence ID" value="CAD9260624.1"/>
    <property type="molecule type" value="Transcribed_RNA"/>
</dbReference>
<accession>A0A7S1UB76</accession>
<sequence length="139" mass="14263">MGGSQSADQGAAEAGKFSVEATGNLAQQILNIEANRRARMEMLASTRDEELAKLGKLVDAKANAMENALNAEAHAMEGAQAALAGAKTTWATSGLEKSEGAAVCGGEQKELISCLAASSGDCAALLKTYRKCVNAGIME</sequence>
<protein>
    <recommendedName>
        <fullName evidence="2">CHCH domain-containing protein</fullName>
    </recommendedName>
</protein>
<reference evidence="1" key="1">
    <citation type="submission" date="2021-01" db="EMBL/GenBank/DDBJ databases">
        <authorList>
            <person name="Corre E."/>
            <person name="Pelletier E."/>
            <person name="Niang G."/>
            <person name="Scheremetjew M."/>
            <person name="Finn R."/>
            <person name="Kale V."/>
            <person name="Holt S."/>
            <person name="Cochrane G."/>
            <person name="Meng A."/>
            <person name="Brown T."/>
            <person name="Cohen L."/>
        </authorList>
    </citation>
    <scope>NUCLEOTIDE SEQUENCE</scope>
    <source>
        <strain evidence="1">CCMP2877</strain>
    </source>
</reference>
<evidence type="ECO:0008006" key="2">
    <source>
        <dbReference type="Google" id="ProtNLM"/>
    </source>
</evidence>
<name>A0A7S1UB76_9STRA</name>
<evidence type="ECO:0000313" key="1">
    <source>
        <dbReference type="EMBL" id="CAD9260624.1"/>
    </source>
</evidence>
<organism evidence="1">
    <name type="scientific">Phaeomonas parva</name>
    <dbReference type="NCBI Taxonomy" id="124430"/>
    <lineage>
        <taxon>Eukaryota</taxon>
        <taxon>Sar</taxon>
        <taxon>Stramenopiles</taxon>
        <taxon>Ochrophyta</taxon>
        <taxon>Pinguiophyceae</taxon>
        <taxon>Pinguiochrysidales</taxon>
        <taxon>Pinguiochrysidaceae</taxon>
        <taxon>Phaeomonas</taxon>
    </lineage>
</organism>